<name>A0A6A6BD96_9PEZI</name>
<gene>
    <name evidence="2" type="ORF">K452DRAFT_27588</name>
</gene>
<evidence type="ECO:0000256" key="1">
    <source>
        <dbReference type="SAM" id="Phobius"/>
    </source>
</evidence>
<protein>
    <submittedName>
        <fullName evidence="2">Uncharacterized protein</fullName>
    </submittedName>
</protein>
<evidence type="ECO:0000313" key="2">
    <source>
        <dbReference type="EMBL" id="KAF2142162.1"/>
    </source>
</evidence>
<dbReference type="AlphaFoldDB" id="A0A6A6BD96"/>
<proteinExistence type="predicted"/>
<keyword evidence="1" id="KW-0812">Transmembrane</keyword>
<dbReference type="GeneID" id="54296752"/>
<dbReference type="EMBL" id="ML995485">
    <property type="protein sequence ID" value="KAF2142162.1"/>
    <property type="molecule type" value="Genomic_DNA"/>
</dbReference>
<dbReference type="Proteomes" id="UP000799438">
    <property type="component" value="Unassembled WGS sequence"/>
</dbReference>
<reference evidence="2" key="1">
    <citation type="journal article" date="2020" name="Stud. Mycol.">
        <title>101 Dothideomycetes genomes: a test case for predicting lifestyles and emergence of pathogens.</title>
        <authorList>
            <person name="Haridas S."/>
            <person name="Albert R."/>
            <person name="Binder M."/>
            <person name="Bloem J."/>
            <person name="Labutti K."/>
            <person name="Salamov A."/>
            <person name="Andreopoulos B."/>
            <person name="Baker S."/>
            <person name="Barry K."/>
            <person name="Bills G."/>
            <person name="Bluhm B."/>
            <person name="Cannon C."/>
            <person name="Castanera R."/>
            <person name="Culley D."/>
            <person name="Daum C."/>
            <person name="Ezra D."/>
            <person name="Gonzalez J."/>
            <person name="Henrissat B."/>
            <person name="Kuo A."/>
            <person name="Liang C."/>
            <person name="Lipzen A."/>
            <person name="Lutzoni F."/>
            <person name="Magnuson J."/>
            <person name="Mondo S."/>
            <person name="Nolan M."/>
            <person name="Ohm R."/>
            <person name="Pangilinan J."/>
            <person name="Park H.-J."/>
            <person name="Ramirez L."/>
            <person name="Alfaro M."/>
            <person name="Sun H."/>
            <person name="Tritt A."/>
            <person name="Yoshinaga Y."/>
            <person name="Zwiers L.-H."/>
            <person name="Turgeon B."/>
            <person name="Goodwin S."/>
            <person name="Spatafora J."/>
            <person name="Crous P."/>
            <person name="Grigoriev I."/>
        </authorList>
    </citation>
    <scope>NUCLEOTIDE SEQUENCE</scope>
    <source>
        <strain evidence="2">CBS 121167</strain>
    </source>
</reference>
<feature type="transmembrane region" description="Helical" evidence="1">
    <location>
        <begin position="44"/>
        <end position="73"/>
    </location>
</feature>
<keyword evidence="1" id="KW-0472">Membrane</keyword>
<dbReference type="RefSeq" id="XP_033397874.1">
    <property type="nucleotide sequence ID" value="XM_033539256.1"/>
</dbReference>
<keyword evidence="1" id="KW-1133">Transmembrane helix</keyword>
<keyword evidence="3" id="KW-1185">Reference proteome</keyword>
<organism evidence="2 3">
    <name type="scientific">Aplosporella prunicola CBS 121167</name>
    <dbReference type="NCBI Taxonomy" id="1176127"/>
    <lineage>
        <taxon>Eukaryota</taxon>
        <taxon>Fungi</taxon>
        <taxon>Dikarya</taxon>
        <taxon>Ascomycota</taxon>
        <taxon>Pezizomycotina</taxon>
        <taxon>Dothideomycetes</taxon>
        <taxon>Dothideomycetes incertae sedis</taxon>
        <taxon>Botryosphaeriales</taxon>
        <taxon>Aplosporellaceae</taxon>
        <taxon>Aplosporella</taxon>
    </lineage>
</organism>
<evidence type="ECO:0000313" key="3">
    <source>
        <dbReference type="Proteomes" id="UP000799438"/>
    </source>
</evidence>
<sequence length="82" mass="8587">MRCDHPRSSPRRLLGRALPCWRGGVRFTYTVPSGSACAVSRQAWVCLLGAGAVMVVVGACMVVVVVVGAGSAVRVAGDYLPR</sequence>
<accession>A0A6A6BD96</accession>